<dbReference type="Proteomes" id="UP000257559">
    <property type="component" value="Chromosome"/>
</dbReference>
<protein>
    <recommendedName>
        <fullName evidence="3">DHHA1 domain-containing protein</fullName>
    </recommendedName>
</protein>
<dbReference type="EMBL" id="LS991951">
    <property type="protein sequence ID" value="SYV97051.1"/>
    <property type="molecule type" value="Genomic_DNA"/>
</dbReference>
<organism evidence="1 2">
    <name type="scientific">Mycoplasmopsis edwardii</name>
    <dbReference type="NCBI Taxonomy" id="53558"/>
    <lineage>
        <taxon>Bacteria</taxon>
        <taxon>Bacillati</taxon>
        <taxon>Mycoplasmatota</taxon>
        <taxon>Mycoplasmoidales</taxon>
        <taxon>Metamycoplasmataceae</taxon>
        <taxon>Mycoplasmopsis</taxon>
    </lineage>
</organism>
<proteinExistence type="predicted"/>
<keyword evidence="2" id="KW-1185">Reference proteome</keyword>
<evidence type="ECO:0000313" key="2">
    <source>
        <dbReference type="Proteomes" id="UP000257559"/>
    </source>
</evidence>
<accession>A0A3B0QA04</accession>
<sequence>MISVAKYFGGGGHDDRGGFNIESFDQVKKVTNKLNQAIKEW</sequence>
<dbReference type="AlphaFoldDB" id="A0A3B0QA04"/>
<dbReference type="KEGG" id="medw:NCTC10132_00406"/>
<dbReference type="Gene3D" id="3.10.310.30">
    <property type="match status" value="1"/>
</dbReference>
<gene>
    <name evidence="1" type="ORF">NCTC10132_00406</name>
</gene>
<evidence type="ECO:0008006" key="3">
    <source>
        <dbReference type="Google" id="ProtNLM"/>
    </source>
</evidence>
<name>A0A3B0QA04_9BACT</name>
<feature type="non-terminal residue" evidence="1">
    <location>
        <position position="41"/>
    </location>
</feature>
<reference evidence="2" key="1">
    <citation type="submission" date="2018-06" db="EMBL/GenBank/DDBJ databases">
        <authorList>
            <consortium name="Pathogen Informatics"/>
        </authorList>
    </citation>
    <scope>NUCLEOTIDE SEQUENCE [LARGE SCALE GENOMIC DNA]</scope>
    <source>
        <strain evidence="2">NCTC10132</strain>
    </source>
</reference>
<evidence type="ECO:0000313" key="1">
    <source>
        <dbReference type="EMBL" id="SYV97051.1"/>
    </source>
</evidence>